<evidence type="ECO:0000313" key="4">
    <source>
        <dbReference type="EMBL" id="CAL6040803.1"/>
    </source>
</evidence>
<organism evidence="3">
    <name type="scientific">Hexamita inflata</name>
    <dbReference type="NCBI Taxonomy" id="28002"/>
    <lineage>
        <taxon>Eukaryota</taxon>
        <taxon>Metamonada</taxon>
        <taxon>Diplomonadida</taxon>
        <taxon>Hexamitidae</taxon>
        <taxon>Hexamitinae</taxon>
        <taxon>Hexamita</taxon>
    </lineage>
</organism>
<dbReference type="InterPro" id="IPR025875">
    <property type="entry name" value="Leu-rich_rpt_4"/>
</dbReference>
<dbReference type="PROSITE" id="PS51450">
    <property type="entry name" value="LRR"/>
    <property type="match status" value="5"/>
</dbReference>
<dbReference type="InterPro" id="IPR001611">
    <property type="entry name" value="Leu-rich_rpt"/>
</dbReference>
<keyword evidence="1" id="KW-0433">Leucine-rich repeat</keyword>
<dbReference type="PANTHER" id="PTHR46652">
    <property type="entry name" value="LEUCINE-RICH REPEAT AND IQ DOMAIN-CONTAINING PROTEIN 1-RELATED"/>
    <property type="match status" value="1"/>
</dbReference>
<dbReference type="InterPro" id="IPR032675">
    <property type="entry name" value="LRR_dom_sf"/>
</dbReference>
<dbReference type="SUPFAM" id="SSF52058">
    <property type="entry name" value="L domain-like"/>
    <property type="match status" value="1"/>
</dbReference>
<comment type="caution">
    <text evidence="3">The sequence shown here is derived from an EMBL/GenBank/DDBJ whole genome shotgun (WGS) entry which is preliminary data.</text>
</comment>
<proteinExistence type="predicted"/>
<protein>
    <submittedName>
        <fullName evidence="3">Partial</fullName>
    </submittedName>
</protein>
<evidence type="ECO:0000256" key="1">
    <source>
        <dbReference type="ARBA" id="ARBA00022614"/>
    </source>
</evidence>
<dbReference type="Pfam" id="PF12799">
    <property type="entry name" value="LRR_4"/>
    <property type="match status" value="1"/>
</dbReference>
<keyword evidence="5" id="KW-1185">Reference proteome</keyword>
<evidence type="ECO:0000313" key="3">
    <source>
        <dbReference type="EMBL" id="CAI9959873.1"/>
    </source>
</evidence>
<accession>A0AA86QK95</accession>
<dbReference type="EMBL" id="CAXDID020000146">
    <property type="protein sequence ID" value="CAL6040803.1"/>
    <property type="molecule type" value="Genomic_DNA"/>
</dbReference>
<evidence type="ECO:0000256" key="2">
    <source>
        <dbReference type="ARBA" id="ARBA00022737"/>
    </source>
</evidence>
<keyword evidence="2" id="KW-0677">Repeat</keyword>
<dbReference type="Gene3D" id="3.80.10.10">
    <property type="entry name" value="Ribonuclease Inhibitor"/>
    <property type="match status" value="1"/>
</dbReference>
<evidence type="ECO:0000313" key="5">
    <source>
        <dbReference type="Proteomes" id="UP001642409"/>
    </source>
</evidence>
<dbReference type="InterPro" id="IPR050836">
    <property type="entry name" value="SDS22/Internalin_LRR"/>
</dbReference>
<dbReference type="PANTHER" id="PTHR46652:SF3">
    <property type="entry name" value="LEUCINE-RICH REPEAT-CONTAINING PROTEIN 9"/>
    <property type="match status" value="1"/>
</dbReference>
<dbReference type="EMBL" id="CATOUU010000924">
    <property type="protein sequence ID" value="CAI9959873.1"/>
    <property type="molecule type" value="Genomic_DNA"/>
</dbReference>
<name>A0AA86QK95_9EUKA</name>
<gene>
    <name evidence="4" type="ORF">HINF_LOCUS38513</name>
    <name evidence="3" type="ORF">HINF_LOCUS47518</name>
</gene>
<dbReference type="AlphaFoldDB" id="A0AA86QK95"/>
<reference evidence="3" key="1">
    <citation type="submission" date="2023-06" db="EMBL/GenBank/DDBJ databases">
        <authorList>
            <person name="Kurt Z."/>
        </authorList>
    </citation>
    <scope>NUCLEOTIDE SEQUENCE</scope>
</reference>
<sequence>MNLENSQPLNTEEIYFQKHLPRIKDNQLKIKKDKCLNNLSFTQRFKLTLLHIQKCHNVSFQNAFSHTCRAFQADYCKIKSISGIDQNKSLITLQLSYNLIEDLRPLRDMTFLTILAVDNNNITDITPLSQLRNLKSLYLNQNNISGLYQIKDLQLLEILSASNNNITDLYGIQYLKNLKQINLNVNQISNLSPIAECYSLNYVYAENNQITSVTPLLKLQTIKSISIQSNFISDLGIIELETHCAQVFVRDQQKPSEHQILLASKMLSIYGSRTSSEKNRHKKIFISNLLEFAIQSVKLKVKQLVESQLTLSQSLLLVFEQREIAAQ</sequence>
<reference evidence="4 5" key="2">
    <citation type="submission" date="2024-07" db="EMBL/GenBank/DDBJ databases">
        <authorList>
            <person name="Akdeniz Z."/>
        </authorList>
    </citation>
    <scope>NUCLEOTIDE SEQUENCE [LARGE SCALE GENOMIC DNA]</scope>
</reference>
<dbReference type="Proteomes" id="UP001642409">
    <property type="component" value="Unassembled WGS sequence"/>
</dbReference>